<dbReference type="Pfam" id="PF04168">
    <property type="entry name" value="Alpha-E"/>
    <property type="match status" value="1"/>
</dbReference>
<dbReference type="SUPFAM" id="SSF56059">
    <property type="entry name" value="Glutathione synthetase ATP-binding domain-like"/>
    <property type="match status" value="1"/>
</dbReference>
<dbReference type="PANTHER" id="PTHR34595:SF2">
    <property type="entry name" value="BLR2978 PROTEIN"/>
    <property type="match status" value="1"/>
</dbReference>
<dbReference type="EMBL" id="PRLP01000027">
    <property type="protein sequence ID" value="PPC77692.1"/>
    <property type="molecule type" value="Genomic_DNA"/>
</dbReference>
<feature type="domain" description="Circularly permuted ATP-grasp type 2" evidence="2">
    <location>
        <begin position="83"/>
        <end position="454"/>
    </location>
</feature>
<dbReference type="Gene3D" id="3.30.1490.270">
    <property type="match status" value="1"/>
</dbReference>
<protein>
    <submittedName>
        <fullName evidence="3">Uncharacterized protein</fullName>
    </submittedName>
</protein>
<accession>A0A2S5KSP2</accession>
<evidence type="ECO:0000313" key="3">
    <source>
        <dbReference type="EMBL" id="PPC77692.1"/>
    </source>
</evidence>
<dbReference type="AlphaFoldDB" id="A0A2S5KSP2"/>
<dbReference type="PANTHER" id="PTHR34595">
    <property type="entry name" value="BLR5612 PROTEIN"/>
    <property type="match status" value="1"/>
</dbReference>
<dbReference type="InterPro" id="IPR051680">
    <property type="entry name" value="ATP-dep_Glu-Cys_Ligase-2"/>
</dbReference>
<dbReference type="InterPro" id="IPR007296">
    <property type="entry name" value="DUF403"/>
</dbReference>
<dbReference type="OrthoDB" id="9804079at2"/>
<dbReference type="Pfam" id="PF14403">
    <property type="entry name" value="CP_ATPgrasp_2"/>
    <property type="match status" value="1"/>
</dbReference>
<dbReference type="Gene3D" id="3.40.50.11290">
    <property type="match status" value="1"/>
</dbReference>
<reference evidence="3 4" key="1">
    <citation type="submission" date="2018-02" db="EMBL/GenBank/DDBJ databases">
        <title>novel marine gammaproteobacteria from coastal saline agro ecosystem.</title>
        <authorList>
            <person name="Krishnan R."/>
            <person name="Ramesh Kumar N."/>
        </authorList>
    </citation>
    <scope>NUCLEOTIDE SEQUENCE [LARGE SCALE GENOMIC DNA]</scope>
    <source>
        <strain evidence="3 4">228</strain>
    </source>
</reference>
<sequence length="826" mass="93238">MIQQDAPLSLDNLTQAYRRRAKGMDEWLPHAEDDSWSDVLGWFTDQGSDTLAGLTADLQHQLREHGATFDPQRQQSRTVDLLPWLIDPAEWQHLEAGLGQRRRLLSAVLRDIYGPQELLKQGILPPELIFRNANYLLPCHHLLPEESEWLLLLGCDIGRDSAGRFCAYGDCTLAPGGMGYVLENRVAINQVIPELSRRFQKRQLATFFKHLQKALVPQMPYSSEPLIGLMTRNYRDRQYFEHAFLANYLDIALVHGADLMYKEGRLWLKTLSGLQPLDALMRYMPDALSDPLELDASVAGSPGLLQCIRQGNLLCCNPPGVAFIDSGALLPYMDILCEHLLEEELLLPSAPAFWCGEEKHLARVLKKLDEMIIHDLERPGELIAVAQISRSERDALVERLNADPQRYLARQILPLSTLPVWQQNELQSRSVVLRTFVLSQEQKDVVMPGGLARCHDQPVQLQLGLEANFMAKDVWLQSQTDQHISLLHSALTSVRLSRKAGLLPSRVADHLFWMGRYSERLNLACRALRAALPLVSTVVKEEQVATLTPMVEFACTINGGTFTTTDSPDELTAQLSSLFARDRLDGLLAVMQSLIMNAQSVREFFSEDTWHVLERLQHALNNFPAQGSTSRMVRALDDVILLQSAIYGLNNETMSRTQTLRFMDIGQHLERAMQTTAMLENVFVKYPTPPASLMEAVLRMADTLMTYRRRYRTELHPIAIIDLLLLDEGTPRSVGYQCIRLKRQVNHLPDRDSTLPGLNAEQRLMVELVALLQLVDLDALMSEAGKPSEQLGDLLGRIQTLLSQLSDAITLAYFNHADIPKPIVRI</sequence>
<feature type="domain" description="DUF403" evidence="1">
    <location>
        <begin position="503"/>
        <end position="814"/>
    </location>
</feature>
<dbReference type="InterPro" id="IPR025841">
    <property type="entry name" value="CP_ATPgrasp_2"/>
</dbReference>
<gene>
    <name evidence="3" type="ORF">C4K68_08920</name>
</gene>
<dbReference type="Proteomes" id="UP000238196">
    <property type="component" value="Unassembled WGS sequence"/>
</dbReference>
<proteinExistence type="predicted"/>
<comment type="caution">
    <text evidence="3">The sequence shown here is derived from an EMBL/GenBank/DDBJ whole genome shotgun (WGS) entry which is preliminary data.</text>
</comment>
<organism evidence="3 4">
    <name type="scientific">Proteobacteria bacterium 228</name>
    <dbReference type="NCBI Taxonomy" id="2083153"/>
    <lineage>
        <taxon>Bacteria</taxon>
        <taxon>Pseudomonadati</taxon>
        <taxon>Pseudomonadota</taxon>
    </lineage>
</organism>
<name>A0A2S5KSP2_9PROT</name>
<evidence type="ECO:0000259" key="1">
    <source>
        <dbReference type="Pfam" id="PF04168"/>
    </source>
</evidence>
<evidence type="ECO:0000259" key="2">
    <source>
        <dbReference type="Pfam" id="PF14403"/>
    </source>
</evidence>
<evidence type="ECO:0000313" key="4">
    <source>
        <dbReference type="Proteomes" id="UP000238196"/>
    </source>
</evidence>